<reference evidence="4" key="2">
    <citation type="journal article" date="2023" name="Microbiol Resour">
        <title>Decontamination and Annotation of the Draft Genome Sequence of the Oomycete Lagenidium giganteum ARSEF 373.</title>
        <authorList>
            <person name="Morgan W.R."/>
            <person name="Tartar A."/>
        </authorList>
    </citation>
    <scope>NUCLEOTIDE SEQUENCE</scope>
    <source>
        <strain evidence="4">ARSEF 373</strain>
    </source>
</reference>
<accession>A0AAV2ZCZ9</accession>
<sequence>MRDHLEPAPPIVRAAYRGAMERVSILQEPTTATDVPAANSKLLLAAAAAAAAPQRRSLGETDRKEWRRHTFCVSVDTDAEEDNQRQAGSLSTPPPKSSPGLVQPRSCTARFQHLRRYPTSMMQEADKHVTAETHQGDAFVDMLCPSKHTVWTRGKPVSIEWNVIDSKVDSLRIELMEEGSTATTVIAKEAPNDGHFTYSKVPWGMASGDKYFLRISSCADPSRFMTTALFQIGTAP</sequence>
<evidence type="ECO:0000256" key="2">
    <source>
        <dbReference type="SAM" id="MobiDB-lite"/>
    </source>
</evidence>
<name>A0AAV2ZCZ9_9STRA</name>
<feature type="region of interest" description="Disordered" evidence="2">
    <location>
        <begin position="75"/>
        <end position="105"/>
    </location>
</feature>
<gene>
    <name evidence="4" type="ORF">N0F65_006885</name>
</gene>
<keyword evidence="1" id="KW-0732">Signal</keyword>
<dbReference type="InterPro" id="IPR018466">
    <property type="entry name" value="Kre9/Knh1-like_N"/>
</dbReference>
<comment type="caution">
    <text evidence="4">The sequence shown here is derived from an EMBL/GenBank/DDBJ whole genome shotgun (WGS) entry which is preliminary data.</text>
</comment>
<evidence type="ECO:0000256" key="1">
    <source>
        <dbReference type="ARBA" id="ARBA00022729"/>
    </source>
</evidence>
<evidence type="ECO:0000313" key="4">
    <source>
        <dbReference type="EMBL" id="DBA04883.1"/>
    </source>
</evidence>
<evidence type="ECO:0000259" key="3">
    <source>
        <dbReference type="Pfam" id="PF10342"/>
    </source>
</evidence>
<feature type="domain" description="Yeast cell wall synthesis Kre9/Knh1-like N-terminal" evidence="3">
    <location>
        <begin position="145"/>
        <end position="230"/>
    </location>
</feature>
<proteinExistence type="predicted"/>
<dbReference type="Pfam" id="PF10342">
    <property type="entry name" value="Kre9_KNH"/>
    <property type="match status" value="1"/>
</dbReference>
<organism evidence="4 5">
    <name type="scientific">Lagenidium giganteum</name>
    <dbReference type="NCBI Taxonomy" id="4803"/>
    <lineage>
        <taxon>Eukaryota</taxon>
        <taxon>Sar</taxon>
        <taxon>Stramenopiles</taxon>
        <taxon>Oomycota</taxon>
        <taxon>Peronosporomycetes</taxon>
        <taxon>Pythiales</taxon>
        <taxon>Pythiaceae</taxon>
    </lineage>
</organism>
<dbReference type="AlphaFoldDB" id="A0AAV2ZCZ9"/>
<reference evidence="4" key="1">
    <citation type="submission" date="2022-11" db="EMBL/GenBank/DDBJ databases">
        <authorList>
            <person name="Morgan W.R."/>
            <person name="Tartar A."/>
        </authorList>
    </citation>
    <scope>NUCLEOTIDE SEQUENCE</scope>
    <source>
        <strain evidence="4">ARSEF 373</strain>
    </source>
</reference>
<dbReference type="Proteomes" id="UP001146120">
    <property type="component" value="Unassembled WGS sequence"/>
</dbReference>
<protein>
    <recommendedName>
        <fullName evidence="3">Yeast cell wall synthesis Kre9/Knh1-like N-terminal domain-containing protein</fullName>
    </recommendedName>
</protein>
<keyword evidence="5" id="KW-1185">Reference proteome</keyword>
<dbReference type="EMBL" id="DAKRPA010000004">
    <property type="protein sequence ID" value="DBA04883.1"/>
    <property type="molecule type" value="Genomic_DNA"/>
</dbReference>
<evidence type="ECO:0000313" key="5">
    <source>
        <dbReference type="Proteomes" id="UP001146120"/>
    </source>
</evidence>